<evidence type="ECO:0008006" key="4">
    <source>
        <dbReference type="Google" id="ProtNLM"/>
    </source>
</evidence>
<keyword evidence="1" id="KW-0732">Signal</keyword>
<reference evidence="2 3" key="1">
    <citation type="submission" date="2020-05" db="EMBL/GenBank/DDBJ databases">
        <title>Genomic Encyclopedia of Type Strains, Phase IV (KMG-V): Genome sequencing to study the core and pangenomes of soil and plant-associated prokaryotes.</title>
        <authorList>
            <person name="Whitman W."/>
        </authorList>
    </citation>
    <scope>NUCLEOTIDE SEQUENCE [LARGE SCALE GENOMIC DNA]</scope>
    <source>
        <strain evidence="2 3">9A</strain>
    </source>
</reference>
<dbReference type="RefSeq" id="WP_173811490.1">
    <property type="nucleotide sequence ID" value="NZ_JABSNP010000020.1"/>
</dbReference>
<keyword evidence="3" id="KW-1185">Reference proteome</keyword>
<evidence type="ECO:0000313" key="2">
    <source>
        <dbReference type="EMBL" id="NRT20720.1"/>
    </source>
</evidence>
<feature type="chain" id="PRO_5045185783" description="DUF4907 domain-containing protein" evidence="1">
    <location>
        <begin position="20"/>
        <end position="106"/>
    </location>
</feature>
<organism evidence="2 3">
    <name type="scientific">Hymenobacter caeli</name>
    <dbReference type="NCBI Taxonomy" id="2735894"/>
    <lineage>
        <taxon>Bacteria</taxon>
        <taxon>Pseudomonadati</taxon>
        <taxon>Bacteroidota</taxon>
        <taxon>Cytophagia</taxon>
        <taxon>Cytophagales</taxon>
        <taxon>Hymenobacteraceae</taxon>
        <taxon>Hymenobacter</taxon>
    </lineage>
</organism>
<proteinExistence type="predicted"/>
<comment type="caution">
    <text evidence="2">The sequence shown here is derived from an EMBL/GenBank/DDBJ whole genome shotgun (WGS) entry which is preliminary data.</text>
</comment>
<protein>
    <recommendedName>
        <fullName evidence="4">DUF4907 domain-containing protein</fullName>
    </recommendedName>
</protein>
<feature type="signal peptide" evidence="1">
    <location>
        <begin position="1"/>
        <end position="19"/>
    </location>
</feature>
<evidence type="ECO:0000256" key="1">
    <source>
        <dbReference type="SAM" id="SignalP"/>
    </source>
</evidence>
<gene>
    <name evidence="2" type="ORF">HNP98_003564</name>
</gene>
<dbReference type="Proteomes" id="UP000779507">
    <property type="component" value="Unassembled WGS sequence"/>
</dbReference>
<sequence length="106" mass="11766">MKKLFLSATLLLVAAGTWAFYPKAAEPGGYMMVIGRESHGYSIITISPSGETSIQPVTKTKQDAEFALRKAEILKVNDLKQNGWKVINTTTHSVPGYFEEVYLLEK</sequence>
<name>A0ABX2FWF9_9BACT</name>
<dbReference type="EMBL" id="JABSNP010000020">
    <property type="protein sequence ID" value="NRT20720.1"/>
    <property type="molecule type" value="Genomic_DNA"/>
</dbReference>
<evidence type="ECO:0000313" key="3">
    <source>
        <dbReference type="Proteomes" id="UP000779507"/>
    </source>
</evidence>
<accession>A0ABX2FWF9</accession>